<reference evidence="4 5" key="2">
    <citation type="submission" date="2018-12" db="EMBL/GenBank/DDBJ databases">
        <title>Nakamurella antarcticus sp. nov., isolated from Antarctica South Shetland Islands soil.</title>
        <authorList>
            <person name="Peng F."/>
        </authorList>
    </citation>
    <scope>NUCLEOTIDE SEQUENCE [LARGE SCALE GENOMIC DNA]</scope>
    <source>
        <strain evidence="4 5">S14-144</strain>
    </source>
</reference>
<dbReference type="Proteomes" id="UP000268084">
    <property type="component" value="Chromosome"/>
</dbReference>
<dbReference type="RefSeq" id="WP_124799357.1">
    <property type="nucleotide sequence ID" value="NZ_CP034170.1"/>
</dbReference>
<feature type="domain" description="Soluble ligand binding" evidence="3">
    <location>
        <begin position="206"/>
        <end position="258"/>
    </location>
</feature>
<sequence length="344" mass="34418">MRTPSDPTRRLQVLVGRGTTSDESPLASTAPGWVPDWKAPVSAQSHPSGPATVLAVSPLQTSGISAEGNDAGNESCAECGSDDVDAEGNCSSRHDGSRGRLRHQGAGPSGRWGRFKTRWIPEPLRGARVDPGRKGALVLASVAALAAVAAALGVWLTVPSQQQVPAMPLSGLGLTGLGAGESAAASASRVSSPPATAAPALTEIFVSVTGKVARPGLVRLEPGARVADAIAAAGGIAEGVDLTGLNLAAKLSDGDSVVVISGAGNVVGTQQSSNSGAANTGKLINLNTADATLLETLPGVGPVMAANIIGRRESDGPFTAVEQLQEVSGIGPSRYATLSPLVTV</sequence>
<dbReference type="OrthoDB" id="9758724at2"/>
<accession>A0A3G8ZMS6</accession>
<feature type="transmembrane region" description="Helical" evidence="2">
    <location>
        <begin position="135"/>
        <end position="158"/>
    </location>
</feature>
<dbReference type="Gene3D" id="1.10.150.310">
    <property type="entry name" value="Tex RuvX-like domain-like"/>
    <property type="match status" value="1"/>
</dbReference>
<dbReference type="GO" id="GO:0015628">
    <property type="term" value="P:protein secretion by the type II secretion system"/>
    <property type="evidence" value="ECO:0007669"/>
    <property type="project" value="TreeGrafter"/>
</dbReference>
<dbReference type="SUPFAM" id="SSF47781">
    <property type="entry name" value="RuvA domain 2-like"/>
    <property type="match status" value="1"/>
</dbReference>
<evidence type="ECO:0000313" key="4">
    <source>
        <dbReference type="EMBL" id="AZI58448.1"/>
    </source>
</evidence>
<keyword evidence="2" id="KW-0812">Transmembrane</keyword>
<gene>
    <name evidence="4" type="ORF">EH165_10160</name>
</gene>
<feature type="region of interest" description="Disordered" evidence="1">
    <location>
        <begin position="1"/>
        <end position="33"/>
    </location>
</feature>
<dbReference type="Pfam" id="PF10531">
    <property type="entry name" value="SLBB"/>
    <property type="match status" value="1"/>
</dbReference>
<keyword evidence="4" id="KW-0238">DNA-binding</keyword>
<name>A0A3G8ZMS6_9ACTN</name>
<evidence type="ECO:0000313" key="5">
    <source>
        <dbReference type="Proteomes" id="UP000268084"/>
    </source>
</evidence>
<proteinExistence type="predicted"/>
<dbReference type="PANTHER" id="PTHR21180:SF32">
    <property type="entry name" value="ENDONUCLEASE_EXONUCLEASE_PHOSPHATASE FAMILY DOMAIN-CONTAINING PROTEIN 1"/>
    <property type="match status" value="1"/>
</dbReference>
<keyword evidence="2" id="KW-1133">Transmembrane helix</keyword>
<dbReference type="GO" id="GO:0015627">
    <property type="term" value="C:type II protein secretion system complex"/>
    <property type="evidence" value="ECO:0007669"/>
    <property type="project" value="TreeGrafter"/>
</dbReference>
<dbReference type="KEGG" id="nak:EH165_10160"/>
<dbReference type="EMBL" id="CP034170">
    <property type="protein sequence ID" value="AZI58448.1"/>
    <property type="molecule type" value="Genomic_DNA"/>
</dbReference>
<feature type="compositionally biased region" description="Polar residues" evidence="1">
    <location>
        <begin position="18"/>
        <end position="27"/>
    </location>
</feature>
<dbReference type="Pfam" id="PF12836">
    <property type="entry name" value="HHH_3"/>
    <property type="match status" value="1"/>
</dbReference>
<dbReference type="InterPro" id="IPR019554">
    <property type="entry name" value="Soluble_ligand-bd"/>
</dbReference>
<dbReference type="GO" id="GO:0003677">
    <property type="term" value="F:DNA binding"/>
    <property type="evidence" value="ECO:0007669"/>
    <property type="project" value="UniProtKB-KW"/>
</dbReference>
<evidence type="ECO:0000256" key="2">
    <source>
        <dbReference type="SAM" id="Phobius"/>
    </source>
</evidence>
<reference evidence="4 5" key="1">
    <citation type="submission" date="2018-11" db="EMBL/GenBank/DDBJ databases">
        <authorList>
            <person name="Da X."/>
        </authorList>
    </citation>
    <scope>NUCLEOTIDE SEQUENCE [LARGE SCALE GENOMIC DNA]</scope>
    <source>
        <strain evidence="4 5">S14-144</strain>
    </source>
</reference>
<keyword evidence="5" id="KW-1185">Reference proteome</keyword>
<dbReference type="Gene3D" id="3.10.560.10">
    <property type="entry name" value="Outer membrane lipoprotein wza domain like"/>
    <property type="match status" value="1"/>
</dbReference>
<feature type="region of interest" description="Disordered" evidence="1">
    <location>
        <begin position="84"/>
        <end position="114"/>
    </location>
</feature>
<dbReference type="InterPro" id="IPR051675">
    <property type="entry name" value="Endo/Exo/Phosphatase_dom_1"/>
</dbReference>
<dbReference type="InterPro" id="IPR010994">
    <property type="entry name" value="RuvA_2-like"/>
</dbReference>
<organism evidence="4 5">
    <name type="scientific">Nakamurella antarctica</name>
    <dbReference type="NCBI Taxonomy" id="1902245"/>
    <lineage>
        <taxon>Bacteria</taxon>
        <taxon>Bacillati</taxon>
        <taxon>Actinomycetota</taxon>
        <taxon>Actinomycetes</taxon>
        <taxon>Nakamurellales</taxon>
        <taxon>Nakamurellaceae</taxon>
        <taxon>Nakamurella</taxon>
    </lineage>
</organism>
<keyword evidence="2" id="KW-0472">Membrane</keyword>
<evidence type="ECO:0000259" key="3">
    <source>
        <dbReference type="Pfam" id="PF10531"/>
    </source>
</evidence>
<evidence type="ECO:0000256" key="1">
    <source>
        <dbReference type="SAM" id="MobiDB-lite"/>
    </source>
</evidence>
<protein>
    <submittedName>
        <fullName evidence="4">ComEA family DNA-binding protein</fullName>
    </submittedName>
</protein>
<dbReference type="PANTHER" id="PTHR21180">
    <property type="entry name" value="ENDONUCLEASE/EXONUCLEASE/PHOSPHATASE FAMILY DOMAIN-CONTAINING PROTEIN 1"/>
    <property type="match status" value="1"/>
</dbReference>
<dbReference type="AlphaFoldDB" id="A0A3G8ZMS6"/>